<evidence type="ECO:0000313" key="16">
    <source>
        <dbReference type="Proteomes" id="UP000655225"/>
    </source>
</evidence>
<evidence type="ECO:0000256" key="3">
    <source>
        <dbReference type="ARBA" id="ARBA00008715"/>
    </source>
</evidence>
<feature type="compositionally biased region" description="Polar residues" evidence="12">
    <location>
        <begin position="7"/>
        <end position="26"/>
    </location>
</feature>
<keyword evidence="6 13" id="KW-0812">Transmembrane</keyword>
<sequence>MGKAISMDSTLSSPKSQKMGWAQSSYPPHFRQPNYPNPRVDQDDSLQPITDSDPLPLIDLQQLIPEKLGEACRDWGLFRLVNHGIPLTLLNQLQDQANKLFSLPFESKQALFTNPMSYFWGTPALTPSGTAVAESAQSINWVEGFNVPLTQLPQLQGEDPISDSFRCVLEEYGRHMSRLARSVFAALAMNLGLDPTLSESYLSESTGIIRVYRYPYCSEASRTCGMEAHTDSSVLAVLNQDNVGGLQVFKDDEWFDIKPVADTLIVNLGDMMQAMSNDELKSVKHRVKVNRFEERVSICYFVFPMEDGVIRSSKYKPFTYKEFRAQVQEDIKASGFKVGLERFKLSNSSISIGWGIHIQAPAASFTGGLVGNSSPFVVLPQVTPLITFMMVLLAMFPCLVKAWREPRPGMITRWVAYAYTCGFFFGWHVHEKASLHFLIPLAIVAVHNLEDARHYFLLSIVSCYSLLHLLFEAKEYPIKVLLVTWLGFSAPFSKIASVQAAEKRENAVLHLILFNSV</sequence>
<dbReference type="InterPro" id="IPR005123">
    <property type="entry name" value="Oxoglu/Fe-dep_dioxygenase_dom"/>
</dbReference>
<dbReference type="Pfam" id="PF03171">
    <property type="entry name" value="2OG-FeII_Oxy"/>
    <property type="match status" value="1"/>
</dbReference>
<dbReference type="InterPro" id="IPR026992">
    <property type="entry name" value="DIOX_N"/>
</dbReference>
<dbReference type="Pfam" id="PF03155">
    <property type="entry name" value="Alg6_Alg8"/>
    <property type="match status" value="1"/>
</dbReference>
<evidence type="ECO:0000256" key="1">
    <source>
        <dbReference type="ARBA" id="ARBA00004477"/>
    </source>
</evidence>
<dbReference type="InterPro" id="IPR050231">
    <property type="entry name" value="Iron_ascorbate_oxido_reductase"/>
</dbReference>
<feature type="region of interest" description="Disordered" evidence="12">
    <location>
        <begin position="1"/>
        <end position="52"/>
    </location>
</feature>
<feature type="transmembrane region" description="Helical" evidence="13">
    <location>
        <begin position="382"/>
        <end position="402"/>
    </location>
</feature>
<dbReference type="EMBL" id="JABCRI010000012">
    <property type="protein sequence ID" value="KAF8396952.1"/>
    <property type="molecule type" value="Genomic_DNA"/>
</dbReference>
<dbReference type="InterPro" id="IPR027443">
    <property type="entry name" value="IPNS-like_sf"/>
</dbReference>
<dbReference type="PANTHER" id="PTHR47990">
    <property type="entry name" value="2-OXOGLUTARATE (2OG) AND FE(II)-DEPENDENT OXYGENASE SUPERFAMILY PROTEIN-RELATED"/>
    <property type="match status" value="1"/>
</dbReference>
<gene>
    <name evidence="15" type="ORF">HHK36_018588</name>
</gene>
<evidence type="ECO:0000256" key="7">
    <source>
        <dbReference type="ARBA" id="ARBA00022723"/>
    </source>
</evidence>
<evidence type="ECO:0000256" key="13">
    <source>
        <dbReference type="SAM" id="Phobius"/>
    </source>
</evidence>
<keyword evidence="9 13" id="KW-1133">Transmembrane helix</keyword>
<protein>
    <recommendedName>
        <fullName evidence="14">Fe2OG dioxygenase domain-containing protein</fullName>
    </recommendedName>
</protein>
<keyword evidence="4" id="KW-0328">Glycosyltransferase</keyword>
<dbReference type="OrthoDB" id="288590at2759"/>
<evidence type="ECO:0000256" key="12">
    <source>
        <dbReference type="SAM" id="MobiDB-lite"/>
    </source>
</evidence>
<keyword evidence="16" id="KW-1185">Reference proteome</keyword>
<dbReference type="AlphaFoldDB" id="A0A834Z4N1"/>
<dbReference type="OMA" id="EACKHWG"/>
<accession>A0A834Z4N1</accession>
<evidence type="ECO:0000256" key="11">
    <source>
        <dbReference type="ARBA" id="ARBA00023136"/>
    </source>
</evidence>
<evidence type="ECO:0000256" key="10">
    <source>
        <dbReference type="ARBA" id="ARBA00023004"/>
    </source>
</evidence>
<dbReference type="Pfam" id="PF14226">
    <property type="entry name" value="DIOX_N"/>
    <property type="match status" value="1"/>
</dbReference>
<dbReference type="UniPathway" id="UPA00378"/>
<keyword evidence="10" id="KW-0408">Iron</keyword>
<feature type="transmembrane region" description="Helical" evidence="13">
    <location>
        <begin position="414"/>
        <end position="430"/>
    </location>
</feature>
<proteinExistence type="inferred from homology"/>
<dbReference type="Gene3D" id="2.60.120.330">
    <property type="entry name" value="B-lactam Antibiotic, Isopenicillin N Synthase, Chain"/>
    <property type="match status" value="1"/>
</dbReference>
<evidence type="ECO:0000256" key="9">
    <source>
        <dbReference type="ARBA" id="ARBA00022989"/>
    </source>
</evidence>
<keyword evidence="11 13" id="KW-0472">Membrane</keyword>
<keyword evidence="7" id="KW-0479">Metal-binding</keyword>
<evidence type="ECO:0000256" key="8">
    <source>
        <dbReference type="ARBA" id="ARBA00022824"/>
    </source>
</evidence>
<dbReference type="InterPro" id="IPR004856">
    <property type="entry name" value="Glyco_trans_ALG6/ALG8"/>
</dbReference>
<organism evidence="15 16">
    <name type="scientific">Tetracentron sinense</name>
    <name type="common">Spur-leaf</name>
    <dbReference type="NCBI Taxonomy" id="13715"/>
    <lineage>
        <taxon>Eukaryota</taxon>
        <taxon>Viridiplantae</taxon>
        <taxon>Streptophyta</taxon>
        <taxon>Embryophyta</taxon>
        <taxon>Tracheophyta</taxon>
        <taxon>Spermatophyta</taxon>
        <taxon>Magnoliopsida</taxon>
        <taxon>Trochodendrales</taxon>
        <taxon>Trochodendraceae</taxon>
        <taxon>Tetracentron</taxon>
    </lineage>
</organism>
<dbReference type="PROSITE" id="PS51471">
    <property type="entry name" value="FE2OG_OXY"/>
    <property type="match status" value="1"/>
</dbReference>
<comment type="subcellular location">
    <subcellularLocation>
        <location evidence="1">Endoplasmic reticulum membrane</location>
        <topology evidence="1">Multi-pass membrane protein</topology>
    </subcellularLocation>
</comment>
<dbReference type="InterPro" id="IPR044861">
    <property type="entry name" value="IPNS-like_FE2OG_OXY"/>
</dbReference>
<evidence type="ECO:0000256" key="6">
    <source>
        <dbReference type="ARBA" id="ARBA00022692"/>
    </source>
</evidence>
<dbReference type="GO" id="GO:0046872">
    <property type="term" value="F:metal ion binding"/>
    <property type="evidence" value="ECO:0007669"/>
    <property type="project" value="UniProtKB-KW"/>
</dbReference>
<evidence type="ECO:0000259" key="14">
    <source>
        <dbReference type="PROSITE" id="PS51471"/>
    </source>
</evidence>
<dbReference type="SUPFAM" id="SSF51197">
    <property type="entry name" value="Clavaminate synthase-like"/>
    <property type="match status" value="1"/>
</dbReference>
<evidence type="ECO:0000256" key="4">
    <source>
        <dbReference type="ARBA" id="ARBA00022676"/>
    </source>
</evidence>
<dbReference type="GO" id="GO:0005789">
    <property type="term" value="C:endoplasmic reticulum membrane"/>
    <property type="evidence" value="ECO:0007669"/>
    <property type="project" value="UniProtKB-SubCell"/>
</dbReference>
<dbReference type="GO" id="GO:0016758">
    <property type="term" value="F:hexosyltransferase activity"/>
    <property type="evidence" value="ECO:0007669"/>
    <property type="project" value="InterPro"/>
</dbReference>
<comment type="pathway">
    <text evidence="2">Protein modification; protein glycosylation.</text>
</comment>
<reference evidence="15 16" key="1">
    <citation type="submission" date="2020-04" db="EMBL/GenBank/DDBJ databases">
        <title>Plant Genome Project.</title>
        <authorList>
            <person name="Zhang R.-G."/>
        </authorList>
    </citation>
    <scope>NUCLEOTIDE SEQUENCE [LARGE SCALE GENOMIC DNA]</scope>
    <source>
        <strain evidence="15">YNK0</strain>
        <tissue evidence="15">Leaf</tissue>
    </source>
</reference>
<keyword evidence="8" id="KW-0256">Endoplasmic reticulum</keyword>
<comment type="caution">
    <text evidence="15">The sequence shown here is derived from an EMBL/GenBank/DDBJ whole genome shotgun (WGS) entry which is preliminary data.</text>
</comment>
<keyword evidence="5" id="KW-0808">Transferase</keyword>
<evidence type="ECO:0000256" key="2">
    <source>
        <dbReference type="ARBA" id="ARBA00004922"/>
    </source>
</evidence>
<evidence type="ECO:0000256" key="5">
    <source>
        <dbReference type="ARBA" id="ARBA00022679"/>
    </source>
</evidence>
<evidence type="ECO:0000313" key="15">
    <source>
        <dbReference type="EMBL" id="KAF8396952.1"/>
    </source>
</evidence>
<feature type="domain" description="Fe2OG dioxygenase" evidence="14">
    <location>
        <begin position="204"/>
        <end position="304"/>
    </location>
</feature>
<dbReference type="Proteomes" id="UP000655225">
    <property type="component" value="Unassembled WGS sequence"/>
</dbReference>
<comment type="similarity">
    <text evidence="3">Belongs to the ALG6/ALG8 glucosyltransferase family.</text>
</comment>
<name>A0A834Z4N1_TETSI</name>